<keyword evidence="2" id="KW-1185">Reference proteome</keyword>
<name>F8JXC6_STREN</name>
<dbReference type="AlphaFoldDB" id="F8JXC6"/>
<proteinExistence type="predicted"/>
<organism evidence="1 2">
    <name type="scientific">Streptantibioticus cattleyicolor (strain ATCC 35852 / DSM 46488 / JCM 4925 / NBRC 14057 / NRRL 8057)</name>
    <name type="common">Streptomyces cattleya</name>
    <dbReference type="NCBI Taxonomy" id="1003195"/>
    <lineage>
        <taxon>Bacteria</taxon>
        <taxon>Bacillati</taxon>
        <taxon>Actinomycetota</taxon>
        <taxon>Actinomycetes</taxon>
        <taxon>Kitasatosporales</taxon>
        <taxon>Streptomycetaceae</taxon>
        <taxon>Streptantibioticus</taxon>
    </lineage>
</organism>
<reference evidence="2" key="1">
    <citation type="submission" date="2011-12" db="EMBL/GenBank/DDBJ databases">
        <title>Complete genome sequence of Streptomyces cattleya strain DSM 46488.</title>
        <authorList>
            <person name="Ou H.-Y."/>
            <person name="Li P."/>
            <person name="Zhao C."/>
            <person name="O'Hagan D."/>
            <person name="Deng Z."/>
        </authorList>
    </citation>
    <scope>NUCLEOTIDE SEQUENCE [LARGE SCALE GENOMIC DNA]</scope>
    <source>
        <strain evidence="2">ATCC 35852 / DSM 46488 / JCM 4925 / NBRC 14057 / NRRL 8057</strain>
    </source>
</reference>
<dbReference type="KEGG" id="scy:SCATT_22290"/>
<dbReference type="RefSeq" id="WP_014142992.1">
    <property type="nucleotide sequence ID" value="NC_016111.1"/>
</dbReference>
<protein>
    <submittedName>
        <fullName evidence="1">Uncharacterized protein</fullName>
    </submittedName>
</protein>
<dbReference type="eggNOG" id="ENOG5031WEB">
    <property type="taxonomic scope" value="Bacteria"/>
</dbReference>
<dbReference type="OrthoDB" id="4279296at2"/>
<evidence type="ECO:0000313" key="1">
    <source>
        <dbReference type="EMBL" id="AEW94600.1"/>
    </source>
</evidence>
<dbReference type="Proteomes" id="UP000007842">
    <property type="component" value="Chromosome"/>
</dbReference>
<gene>
    <name evidence="1" type="ordered locus">SCATT_22290</name>
</gene>
<accession>F8JXC6</accession>
<evidence type="ECO:0000313" key="2">
    <source>
        <dbReference type="Proteomes" id="UP000007842"/>
    </source>
</evidence>
<dbReference type="EMBL" id="CP003219">
    <property type="protein sequence ID" value="AEW94600.1"/>
    <property type="molecule type" value="Genomic_DNA"/>
</dbReference>
<sequence length="105" mass="11160">MNPINYARGLLDELETAVRTGAKDLEQQVRAELEAIAPEARKAIAELRGLVDPKTITTSNGEEVPTTAVADIHAVGRRLDEVLGDFKRTAKTAGAPQTATPPAAK</sequence>
<dbReference type="STRING" id="1003195.SCATT_22290"/>
<dbReference type="PATRIC" id="fig|1003195.11.peg.3760"/>
<dbReference type="HOGENOM" id="CLU_2275945_0_0_11"/>
<accession>G8WP98</accession>
<dbReference type="KEGG" id="sct:SCAT_2246"/>